<organism evidence="2 3">
    <name type="scientific">Aeoliella straminimaris</name>
    <dbReference type="NCBI Taxonomy" id="2954799"/>
    <lineage>
        <taxon>Bacteria</taxon>
        <taxon>Pseudomonadati</taxon>
        <taxon>Planctomycetota</taxon>
        <taxon>Planctomycetia</taxon>
        <taxon>Pirellulales</taxon>
        <taxon>Lacipirellulaceae</taxon>
        <taxon>Aeoliella</taxon>
    </lineage>
</organism>
<sequence length="91" mass="10168">MTSYFTLVLPKAPRRQQIKQQTQSAEGPNCRETSARRERDFGQTSRAQYRTGTFFRIGELVRDAEAEAGELLSVDAGRQSSGLTPQAKPVH</sequence>
<keyword evidence="3" id="KW-1185">Reference proteome</keyword>
<gene>
    <name evidence="2" type="ORF">NG895_27940</name>
</gene>
<name>A0A9X2FG89_9BACT</name>
<feature type="region of interest" description="Disordered" evidence="1">
    <location>
        <begin position="1"/>
        <end position="45"/>
    </location>
</feature>
<evidence type="ECO:0000313" key="3">
    <source>
        <dbReference type="Proteomes" id="UP001155241"/>
    </source>
</evidence>
<proteinExistence type="predicted"/>
<reference evidence="2" key="1">
    <citation type="submission" date="2022-06" db="EMBL/GenBank/DDBJ databases">
        <title>Aeoliella straminimaris, a novel planctomycete from sediments.</title>
        <authorList>
            <person name="Vitorino I.R."/>
            <person name="Lage O.M."/>
        </authorList>
    </citation>
    <scope>NUCLEOTIDE SEQUENCE</scope>
    <source>
        <strain evidence="2">ICT_H6.2</strain>
    </source>
</reference>
<dbReference type="Proteomes" id="UP001155241">
    <property type="component" value="Unassembled WGS sequence"/>
</dbReference>
<dbReference type="EMBL" id="JAMXLR010000092">
    <property type="protein sequence ID" value="MCO6047753.1"/>
    <property type="molecule type" value="Genomic_DNA"/>
</dbReference>
<feature type="region of interest" description="Disordered" evidence="1">
    <location>
        <begin position="71"/>
        <end position="91"/>
    </location>
</feature>
<dbReference type="AlphaFoldDB" id="A0A9X2FG89"/>
<protein>
    <submittedName>
        <fullName evidence="2">Uncharacterized protein</fullName>
    </submittedName>
</protein>
<comment type="caution">
    <text evidence="2">The sequence shown here is derived from an EMBL/GenBank/DDBJ whole genome shotgun (WGS) entry which is preliminary data.</text>
</comment>
<evidence type="ECO:0000313" key="2">
    <source>
        <dbReference type="EMBL" id="MCO6047753.1"/>
    </source>
</evidence>
<accession>A0A9X2FG89</accession>
<evidence type="ECO:0000256" key="1">
    <source>
        <dbReference type="SAM" id="MobiDB-lite"/>
    </source>
</evidence>
<dbReference type="RefSeq" id="WP_252855860.1">
    <property type="nucleotide sequence ID" value="NZ_JAMXLR010000092.1"/>
</dbReference>